<keyword evidence="3" id="KW-1185">Reference proteome</keyword>
<reference evidence="2" key="1">
    <citation type="journal article" date="2019" name="bioRxiv">
        <title>The Genome of the Zebra Mussel, Dreissena polymorpha: A Resource for Invasive Species Research.</title>
        <authorList>
            <person name="McCartney M.A."/>
            <person name="Auch B."/>
            <person name="Kono T."/>
            <person name="Mallez S."/>
            <person name="Zhang Y."/>
            <person name="Obille A."/>
            <person name="Becker A."/>
            <person name="Abrahante J.E."/>
            <person name="Garbe J."/>
            <person name="Badalamenti J.P."/>
            <person name="Herman A."/>
            <person name="Mangelson H."/>
            <person name="Liachko I."/>
            <person name="Sullivan S."/>
            <person name="Sone E.D."/>
            <person name="Koren S."/>
            <person name="Silverstein K.A.T."/>
            <person name="Beckman K.B."/>
            <person name="Gohl D.M."/>
        </authorList>
    </citation>
    <scope>NUCLEOTIDE SEQUENCE</scope>
    <source>
        <strain evidence="2">Duluth1</strain>
        <tissue evidence="2">Whole animal</tissue>
    </source>
</reference>
<evidence type="ECO:0000313" key="3">
    <source>
        <dbReference type="Proteomes" id="UP000828390"/>
    </source>
</evidence>
<dbReference type="EMBL" id="JAIWYP010000004">
    <property type="protein sequence ID" value="KAH3838637.1"/>
    <property type="molecule type" value="Genomic_DNA"/>
</dbReference>
<comment type="caution">
    <text evidence="2">The sequence shown here is derived from an EMBL/GenBank/DDBJ whole genome shotgun (WGS) entry which is preliminary data.</text>
</comment>
<sequence>MAEMLYKKRIKDKEGWAKKWSWKKVIQDDWQNTWPQNPIHLPQQLFRPNRPGSREN</sequence>
<reference evidence="2" key="2">
    <citation type="submission" date="2020-11" db="EMBL/GenBank/DDBJ databases">
        <authorList>
            <person name="McCartney M.A."/>
            <person name="Auch B."/>
            <person name="Kono T."/>
            <person name="Mallez S."/>
            <person name="Becker A."/>
            <person name="Gohl D.M."/>
            <person name="Silverstein K.A.T."/>
            <person name="Koren S."/>
            <person name="Bechman K.B."/>
            <person name="Herman A."/>
            <person name="Abrahante J.E."/>
            <person name="Garbe J."/>
        </authorList>
    </citation>
    <scope>NUCLEOTIDE SEQUENCE</scope>
    <source>
        <strain evidence="2">Duluth1</strain>
        <tissue evidence="2">Whole animal</tissue>
    </source>
</reference>
<feature type="region of interest" description="Disordered" evidence="1">
    <location>
        <begin position="36"/>
        <end position="56"/>
    </location>
</feature>
<accession>A0A9D4QQB2</accession>
<dbReference type="Proteomes" id="UP000828390">
    <property type="component" value="Unassembled WGS sequence"/>
</dbReference>
<name>A0A9D4QQB2_DREPO</name>
<dbReference type="AlphaFoldDB" id="A0A9D4QQB2"/>
<organism evidence="2 3">
    <name type="scientific">Dreissena polymorpha</name>
    <name type="common">Zebra mussel</name>
    <name type="synonym">Mytilus polymorpha</name>
    <dbReference type="NCBI Taxonomy" id="45954"/>
    <lineage>
        <taxon>Eukaryota</taxon>
        <taxon>Metazoa</taxon>
        <taxon>Spiralia</taxon>
        <taxon>Lophotrochozoa</taxon>
        <taxon>Mollusca</taxon>
        <taxon>Bivalvia</taxon>
        <taxon>Autobranchia</taxon>
        <taxon>Heteroconchia</taxon>
        <taxon>Euheterodonta</taxon>
        <taxon>Imparidentia</taxon>
        <taxon>Neoheterodontei</taxon>
        <taxon>Myida</taxon>
        <taxon>Dreissenoidea</taxon>
        <taxon>Dreissenidae</taxon>
        <taxon>Dreissena</taxon>
    </lineage>
</organism>
<evidence type="ECO:0000313" key="2">
    <source>
        <dbReference type="EMBL" id="KAH3838637.1"/>
    </source>
</evidence>
<evidence type="ECO:0000256" key="1">
    <source>
        <dbReference type="SAM" id="MobiDB-lite"/>
    </source>
</evidence>
<protein>
    <submittedName>
        <fullName evidence="2">Uncharacterized protein</fullName>
    </submittedName>
</protein>
<gene>
    <name evidence="2" type="ORF">DPMN_112046</name>
</gene>
<proteinExistence type="predicted"/>